<dbReference type="PANTHER" id="PTHR46797:SF1">
    <property type="entry name" value="METHYLPHOSPHONATE SYNTHASE"/>
    <property type="match status" value="1"/>
</dbReference>
<protein>
    <submittedName>
        <fullName evidence="3">Transcriptional regulator with XRE-family HTH domain</fullName>
    </submittedName>
</protein>
<dbReference type="RefSeq" id="WP_204516717.1">
    <property type="nucleotide sequence ID" value="NZ_BAABIN010000009.1"/>
</dbReference>
<dbReference type="InterPro" id="IPR001387">
    <property type="entry name" value="Cro/C1-type_HTH"/>
</dbReference>
<evidence type="ECO:0000259" key="2">
    <source>
        <dbReference type="PROSITE" id="PS50943"/>
    </source>
</evidence>
<evidence type="ECO:0000313" key="4">
    <source>
        <dbReference type="Proteomes" id="UP000717624"/>
    </source>
</evidence>
<dbReference type="Gene3D" id="1.25.40.10">
    <property type="entry name" value="Tetratricopeptide repeat domain"/>
    <property type="match status" value="1"/>
</dbReference>
<keyword evidence="1" id="KW-0238">DNA-binding</keyword>
<keyword evidence="4" id="KW-1185">Reference proteome</keyword>
<dbReference type="Pfam" id="PF01381">
    <property type="entry name" value="HTH_3"/>
    <property type="match status" value="1"/>
</dbReference>
<dbReference type="SUPFAM" id="SSF47413">
    <property type="entry name" value="lambda repressor-like DNA-binding domains"/>
    <property type="match status" value="1"/>
</dbReference>
<feature type="domain" description="HTH cro/C1-type" evidence="2">
    <location>
        <begin position="17"/>
        <end position="72"/>
    </location>
</feature>
<organism evidence="3 4">
    <name type="scientific">Brevibacillus fulvus</name>
    <dbReference type="NCBI Taxonomy" id="1125967"/>
    <lineage>
        <taxon>Bacteria</taxon>
        <taxon>Bacillati</taxon>
        <taxon>Bacillota</taxon>
        <taxon>Bacilli</taxon>
        <taxon>Bacillales</taxon>
        <taxon>Paenibacillaceae</taxon>
        <taxon>Brevibacillus</taxon>
    </lineage>
</organism>
<gene>
    <name evidence="3" type="ORF">JOD01_000604</name>
</gene>
<accession>A0A938XWL9</accession>
<dbReference type="AlphaFoldDB" id="A0A938XWL9"/>
<dbReference type="SMART" id="SM00530">
    <property type="entry name" value="HTH_XRE"/>
    <property type="match status" value="1"/>
</dbReference>
<name>A0A938XWL9_9BACL</name>
<evidence type="ECO:0000256" key="1">
    <source>
        <dbReference type="ARBA" id="ARBA00023125"/>
    </source>
</evidence>
<proteinExistence type="predicted"/>
<dbReference type="GO" id="GO:0005829">
    <property type="term" value="C:cytosol"/>
    <property type="evidence" value="ECO:0007669"/>
    <property type="project" value="TreeGrafter"/>
</dbReference>
<dbReference type="InterPro" id="IPR011990">
    <property type="entry name" value="TPR-like_helical_dom_sf"/>
</dbReference>
<comment type="caution">
    <text evidence="3">The sequence shown here is derived from an EMBL/GenBank/DDBJ whole genome shotgun (WGS) entry which is preliminary data.</text>
</comment>
<dbReference type="PANTHER" id="PTHR46797">
    <property type="entry name" value="HTH-TYPE TRANSCRIPTIONAL REGULATOR"/>
    <property type="match status" value="1"/>
</dbReference>
<dbReference type="InterPro" id="IPR050807">
    <property type="entry name" value="TransReg_Diox_bact_type"/>
</dbReference>
<dbReference type="Gene3D" id="1.10.260.40">
    <property type="entry name" value="lambda repressor-like DNA-binding domains"/>
    <property type="match status" value="1"/>
</dbReference>
<dbReference type="InterPro" id="IPR010982">
    <property type="entry name" value="Lambda_DNA-bd_dom_sf"/>
</dbReference>
<sequence length="427" mass="50207">MIERADTFLYITIGETLKRYRQQAKLSLSALEKLTGVRKGVISKIETGDTKHPEFKTIKPIARALEIPYEKLIEHYVEIEQRSDILQELLLDAIELSNEALIEKVATRFLQTPSIDTFSALQRLYDLTENVAETHIKSLLFRVIVNYSRERGVQEYVAKGTFQIYLIERDDFTRLDKTYQTSRYMLYYKDFLSFDERILLHYKLGVHAYNLRYYEDCVELCQYVLQHDVTNSKVKADSTFALCNSYYYLGEYQLAERYLDEYSRYSYPGVSENIKLLKAVMLWKKGNTGAAAKQLNECLNKAGEHVLLHVVNQLFELYMQIHDWTGIESLFQHEATIQRLPLLTPFKHAEYAHYHRLKGDYYCQQKKYEQAVDPYLQAALTYGNINDHKQSYECINQVLQLCTEELKENYVPILQKVQEIYAKLILN</sequence>
<reference evidence="3" key="1">
    <citation type="submission" date="2021-01" db="EMBL/GenBank/DDBJ databases">
        <title>Genomic Encyclopedia of Type Strains, Phase IV (KMG-IV): sequencing the most valuable type-strain genomes for metagenomic binning, comparative biology and taxonomic classification.</title>
        <authorList>
            <person name="Goeker M."/>
        </authorList>
    </citation>
    <scope>NUCLEOTIDE SEQUENCE</scope>
    <source>
        <strain evidence="3">DSM 25523</strain>
    </source>
</reference>
<evidence type="ECO:0000313" key="3">
    <source>
        <dbReference type="EMBL" id="MBM7589018.1"/>
    </source>
</evidence>
<dbReference type="CDD" id="cd00093">
    <property type="entry name" value="HTH_XRE"/>
    <property type="match status" value="1"/>
</dbReference>
<dbReference type="EMBL" id="JAFBEB010000001">
    <property type="protein sequence ID" value="MBM7589018.1"/>
    <property type="molecule type" value="Genomic_DNA"/>
</dbReference>
<dbReference type="GO" id="GO:0003700">
    <property type="term" value="F:DNA-binding transcription factor activity"/>
    <property type="evidence" value="ECO:0007669"/>
    <property type="project" value="TreeGrafter"/>
</dbReference>
<dbReference type="SUPFAM" id="SSF81901">
    <property type="entry name" value="HCP-like"/>
    <property type="match status" value="1"/>
</dbReference>
<dbReference type="PROSITE" id="PS50943">
    <property type="entry name" value="HTH_CROC1"/>
    <property type="match status" value="1"/>
</dbReference>
<dbReference type="GO" id="GO:0003677">
    <property type="term" value="F:DNA binding"/>
    <property type="evidence" value="ECO:0007669"/>
    <property type="project" value="UniProtKB-KW"/>
</dbReference>
<dbReference type="Proteomes" id="UP000717624">
    <property type="component" value="Unassembled WGS sequence"/>
</dbReference>